<dbReference type="OrthoDB" id="373059at2759"/>
<feature type="transmembrane region" description="Helical" evidence="2">
    <location>
        <begin position="49"/>
        <end position="72"/>
    </location>
</feature>
<evidence type="ECO:0000313" key="4">
    <source>
        <dbReference type="Proteomes" id="UP000290582"/>
    </source>
</evidence>
<feature type="region of interest" description="Disordered" evidence="1">
    <location>
        <begin position="116"/>
        <end position="222"/>
    </location>
</feature>
<dbReference type="EMBL" id="LR215061">
    <property type="protein sequence ID" value="VEV55290.1"/>
    <property type="molecule type" value="Genomic_DNA"/>
</dbReference>
<dbReference type="Proteomes" id="UP000290582">
    <property type="component" value="Chromosome PVVCY_05"/>
</dbReference>
<feature type="transmembrane region" description="Helical" evidence="2">
    <location>
        <begin position="6"/>
        <end position="28"/>
    </location>
</feature>
<evidence type="ECO:0000313" key="3">
    <source>
        <dbReference type="EMBL" id="VEV55290.1"/>
    </source>
</evidence>
<dbReference type="GeneID" id="19962107"/>
<dbReference type="Pfam" id="PF09716">
    <property type="entry name" value="ETRAMP"/>
    <property type="match status" value="1"/>
</dbReference>
<evidence type="ECO:0000256" key="1">
    <source>
        <dbReference type="SAM" id="MobiDB-lite"/>
    </source>
</evidence>
<organism evidence="3 4">
    <name type="scientific">Plasmodium vinckei vinckei</name>
    <dbReference type="NCBI Taxonomy" id="54757"/>
    <lineage>
        <taxon>Eukaryota</taxon>
        <taxon>Sar</taxon>
        <taxon>Alveolata</taxon>
        <taxon>Apicomplexa</taxon>
        <taxon>Aconoidasida</taxon>
        <taxon>Haemosporida</taxon>
        <taxon>Plasmodiidae</taxon>
        <taxon>Plasmodium</taxon>
        <taxon>Plasmodium (Vinckeia)</taxon>
    </lineage>
</organism>
<accession>A0A449BPA7</accession>
<protein>
    <submittedName>
        <fullName evidence="3">Early transcribed membrane protein</fullName>
    </submittedName>
</protein>
<name>A0A449BPA7_PLAVN</name>
<dbReference type="InterPro" id="IPR006389">
    <property type="entry name" value="Early_transc_mb_plasmodium"/>
</dbReference>
<dbReference type="AlphaFoldDB" id="A0A449BPA7"/>
<evidence type="ECO:0000256" key="2">
    <source>
        <dbReference type="SAM" id="Phobius"/>
    </source>
</evidence>
<keyword evidence="2" id="KW-0812">Transmembrane</keyword>
<proteinExistence type="predicted"/>
<keyword evidence="2" id="KW-1133">Transmembrane helix</keyword>
<gene>
    <name evidence="3" type="ORF">PVVCY_0501750</name>
</gene>
<dbReference type="KEGG" id="pvv:PVVCY_0501750"/>
<feature type="compositionally biased region" description="Low complexity" evidence="1">
    <location>
        <begin position="120"/>
        <end position="205"/>
    </location>
</feature>
<dbReference type="VEuPathDB" id="PlasmoDB:PVVCY_0501750"/>
<dbReference type="NCBIfam" id="TIGR01495">
    <property type="entry name" value="ETRAMP"/>
    <property type="match status" value="1"/>
</dbReference>
<dbReference type="RefSeq" id="XP_037490220.1">
    <property type="nucleotide sequence ID" value="XM_037635034.1"/>
</dbReference>
<reference evidence="3 4" key="1">
    <citation type="submission" date="2019-01" db="EMBL/GenBank/DDBJ databases">
        <authorList>
            <person name="Ramaprasad A."/>
        </authorList>
    </citation>
    <scope>NUCLEOTIDE SEQUENCE [LARGE SCALE GENOMIC DNA]</scope>
</reference>
<sequence>MKISKIFVLFNLILISHYLTFGMSRRAAKGGSFKKFRDDLAKFAKNRKALLITLGSIIGAAAVSAGVGYGIYKKKNKKYRKPGYFKSQVTYTPPQNPQGSKNGKVSVIEARLANQPITNSSKSAPAPAKSAPAKSAPAKSAPAKSAPAKSAPAKSAPAPAKSAPTPAKSAPAPAKSAPAPAKSAPAPAKSAPAPAKSAPAPAKSGPAPPSNVGNSPGVYRPTMPVSIYEAYNL</sequence>
<keyword evidence="2" id="KW-0472">Membrane</keyword>